<feature type="domain" description="Pyridine nucleotide-disulphide oxidoreductase dimerisation" evidence="14">
    <location>
        <begin position="351"/>
        <end position="458"/>
    </location>
</feature>
<dbReference type="Pfam" id="PF07992">
    <property type="entry name" value="Pyr_redox_2"/>
    <property type="match status" value="1"/>
</dbReference>
<keyword evidence="9" id="KW-0274">FAD</keyword>
<evidence type="ECO:0000313" key="17">
    <source>
        <dbReference type="Proteomes" id="UP000663923"/>
    </source>
</evidence>
<evidence type="ECO:0000256" key="3">
    <source>
        <dbReference type="ARBA" id="ARBA00004496"/>
    </source>
</evidence>
<sequence length="473" mass="51151">MSDFDYDFVIIGGGPAGRRAAIQASKLGKAVAIVDDQKKIGGVSVHTGTLPSKTIRESVLSVTGWRDQYFKSGRQRDGADATRDSISSRLSTTLGDEVEVIDSQLSRNNITTLKGKAKFASPNKLAVSQTVQGKKISYSVTAEKFLIAVGTKPYRPKQIPFNGTTILDSDCIAANMPMPKSIIIIGGGVIGLEYATIFSTLEIPVTVVEARENILEFIDRDIVSNFSHQLSERGISLRLGRSVDKITLDKEDHPQVQLDDGRQLRADMLLFTAGRVGAVDGLGLDKIGVFPDNRGRLTVDPKTLQTTQPHVYAAGDIIGFPSLASTSMEQGRLAACHAFNHPIHSSEHSFPLGIYSIPEIASIGLSEEDARAKGLQVEIGLARFQETSRGHILGNCKGLLKCIFDLNDRKLLGVHIVGEGATELIHIGQAVLNLNGGIDYLSDTVFNFPTLAEAYKVAALDAYNRMPQPKLRA</sequence>
<feature type="domain" description="FAD/NAD(P)-binding" evidence="15">
    <location>
        <begin position="6"/>
        <end position="331"/>
    </location>
</feature>
<dbReference type="Gene3D" id="3.50.50.60">
    <property type="entry name" value="FAD/NAD(P)-binding domain"/>
    <property type="match status" value="2"/>
</dbReference>
<dbReference type="EMBL" id="CP071794">
    <property type="protein sequence ID" value="QTD55427.1"/>
    <property type="molecule type" value="Genomic_DNA"/>
</dbReference>
<evidence type="ECO:0000256" key="12">
    <source>
        <dbReference type="ARBA" id="ARBA00023027"/>
    </source>
</evidence>
<evidence type="ECO:0000256" key="1">
    <source>
        <dbReference type="ARBA" id="ARBA00001974"/>
    </source>
</evidence>
<keyword evidence="11 16" id="KW-0560">Oxidoreductase</keyword>
<evidence type="ECO:0000259" key="15">
    <source>
        <dbReference type="Pfam" id="PF07992"/>
    </source>
</evidence>
<protein>
    <recommendedName>
        <fullName evidence="6">Soluble pyridine nucleotide transhydrogenase</fullName>
        <ecNumber evidence="5">1.6.1.1</ecNumber>
    </recommendedName>
    <alternativeName>
        <fullName evidence="13">NAD(P)(+) transhydrogenase [B-specific]</fullName>
    </alternativeName>
</protein>
<dbReference type="RefSeq" id="WP_207987257.1">
    <property type="nucleotide sequence ID" value="NZ_CP071794.1"/>
</dbReference>
<dbReference type="PIRSF" id="PIRSF000350">
    <property type="entry name" value="Mercury_reductase_MerA"/>
    <property type="match status" value="1"/>
</dbReference>
<comment type="cofactor">
    <cofactor evidence="1">
        <name>FAD</name>
        <dbReference type="ChEBI" id="CHEBI:57692"/>
    </cofactor>
</comment>
<name>A0ABX7T4F4_9SPHN</name>
<comment type="similarity">
    <text evidence="4">Belongs to the class-I pyridine nucleotide-disulfide oxidoreductase family.</text>
</comment>
<dbReference type="PRINTS" id="PR00411">
    <property type="entry name" value="PNDRDTASEI"/>
</dbReference>
<dbReference type="SUPFAM" id="SSF51905">
    <property type="entry name" value="FAD/NAD(P)-binding domain"/>
    <property type="match status" value="1"/>
</dbReference>
<evidence type="ECO:0000256" key="7">
    <source>
        <dbReference type="ARBA" id="ARBA00022490"/>
    </source>
</evidence>
<dbReference type="EC" id="1.6.1.1" evidence="5"/>
<reference evidence="16 17" key="1">
    <citation type="submission" date="2021-03" db="EMBL/GenBank/DDBJ databases">
        <title>Complete genome of Parasphingorhabdus_sp.JHSY0214.</title>
        <authorList>
            <person name="Yoo J.H."/>
            <person name="Bae J.W."/>
        </authorList>
    </citation>
    <scope>NUCLEOTIDE SEQUENCE [LARGE SCALE GENOMIC DNA]</scope>
    <source>
        <strain evidence="16 17">JHSY0214</strain>
    </source>
</reference>
<dbReference type="PRINTS" id="PR00368">
    <property type="entry name" value="FADPNR"/>
</dbReference>
<dbReference type="InterPro" id="IPR016156">
    <property type="entry name" value="FAD/NAD-linked_Rdtase_dimer_sf"/>
</dbReference>
<dbReference type="SUPFAM" id="SSF55424">
    <property type="entry name" value="FAD/NAD-linked reductases, dimerisation (C-terminal) domain"/>
    <property type="match status" value="1"/>
</dbReference>
<evidence type="ECO:0000256" key="5">
    <source>
        <dbReference type="ARBA" id="ARBA00012772"/>
    </source>
</evidence>
<proteinExistence type="inferred from homology"/>
<evidence type="ECO:0000256" key="10">
    <source>
        <dbReference type="ARBA" id="ARBA00022857"/>
    </source>
</evidence>
<keyword evidence="12" id="KW-0520">NAD</keyword>
<accession>A0ABX7T4F4</accession>
<evidence type="ECO:0000256" key="13">
    <source>
        <dbReference type="ARBA" id="ARBA00031183"/>
    </source>
</evidence>
<evidence type="ECO:0000256" key="6">
    <source>
        <dbReference type="ARBA" id="ARBA00016603"/>
    </source>
</evidence>
<evidence type="ECO:0000256" key="9">
    <source>
        <dbReference type="ARBA" id="ARBA00022827"/>
    </source>
</evidence>
<dbReference type="InterPro" id="IPR023753">
    <property type="entry name" value="FAD/NAD-binding_dom"/>
</dbReference>
<dbReference type="GO" id="GO:0003957">
    <property type="term" value="F:NAD(P)+ transhydrogenase (Si-specific) activity"/>
    <property type="evidence" value="ECO:0007669"/>
    <property type="project" value="UniProtKB-EC"/>
</dbReference>
<dbReference type="InterPro" id="IPR050151">
    <property type="entry name" value="Class-I_Pyr_Nuc-Dis_Oxidored"/>
</dbReference>
<dbReference type="InterPro" id="IPR001100">
    <property type="entry name" value="Pyr_nuc-diS_OxRdtase"/>
</dbReference>
<evidence type="ECO:0000256" key="11">
    <source>
        <dbReference type="ARBA" id="ARBA00023002"/>
    </source>
</evidence>
<dbReference type="NCBIfam" id="NF003585">
    <property type="entry name" value="PRK05249.1"/>
    <property type="match status" value="1"/>
</dbReference>
<comment type="subcellular location">
    <subcellularLocation>
        <location evidence="3">Cytoplasm</location>
    </subcellularLocation>
</comment>
<dbReference type="InterPro" id="IPR036188">
    <property type="entry name" value="FAD/NAD-bd_sf"/>
</dbReference>
<evidence type="ECO:0000256" key="2">
    <source>
        <dbReference type="ARBA" id="ARBA00002842"/>
    </source>
</evidence>
<dbReference type="Pfam" id="PF02852">
    <property type="entry name" value="Pyr_redox_dim"/>
    <property type="match status" value="1"/>
</dbReference>
<keyword evidence="10" id="KW-0521">NADP</keyword>
<dbReference type="PANTHER" id="PTHR22912">
    <property type="entry name" value="DISULFIDE OXIDOREDUCTASE"/>
    <property type="match status" value="1"/>
</dbReference>
<evidence type="ECO:0000256" key="8">
    <source>
        <dbReference type="ARBA" id="ARBA00022630"/>
    </source>
</evidence>
<dbReference type="InterPro" id="IPR004099">
    <property type="entry name" value="Pyr_nucl-diS_OxRdtase_dimer"/>
</dbReference>
<dbReference type="PANTHER" id="PTHR22912:SF93">
    <property type="entry name" value="SOLUBLE PYRIDINE NUCLEOTIDE TRANSHYDROGENASE"/>
    <property type="match status" value="1"/>
</dbReference>
<evidence type="ECO:0000313" key="16">
    <source>
        <dbReference type="EMBL" id="QTD55427.1"/>
    </source>
</evidence>
<evidence type="ECO:0000256" key="4">
    <source>
        <dbReference type="ARBA" id="ARBA00007532"/>
    </source>
</evidence>
<comment type="function">
    <text evidence="2">Conversion of NADPH, generated by peripheral catabolic pathways, to NADH, which can enter the respiratory chain for energy generation.</text>
</comment>
<dbReference type="Proteomes" id="UP000663923">
    <property type="component" value="Chromosome"/>
</dbReference>
<organism evidence="16 17">
    <name type="scientific">Parasphingorhabdus cellanae</name>
    <dbReference type="NCBI Taxonomy" id="2806553"/>
    <lineage>
        <taxon>Bacteria</taxon>
        <taxon>Pseudomonadati</taxon>
        <taxon>Pseudomonadota</taxon>
        <taxon>Alphaproteobacteria</taxon>
        <taxon>Sphingomonadales</taxon>
        <taxon>Sphingomonadaceae</taxon>
        <taxon>Parasphingorhabdus</taxon>
    </lineage>
</organism>
<evidence type="ECO:0000259" key="14">
    <source>
        <dbReference type="Pfam" id="PF02852"/>
    </source>
</evidence>
<dbReference type="Gene3D" id="3.30.390.30">
    <property type="match status" value="1"/>
</dbReference>
<keyword evidence="7" id="KW-0963">Cytoplasm</keyword>
<gene>
    <name evidence="16" type="primary">sthA</name>
    <name evidence="16" type="ORF">J4G78_14630</name>
</gene>
<keyword evidence="8" id="KW-0285">Flavoprotein</keyword>
<keyword evidence="17" id="KW-1185">Reference proteome</keyword>